<organism evidence="8 9">
    <name type="scientific">Ganoderma sinense ZZ0214-1</name>
    <dbReference type="NCBI Taxonomy" id="1077348"/>
    <lineage>
        <taxon>Eukaryota</taxon>
        <taxon>Fungi</taxon>
        <taxon>Dikarya</taxon>
        <taxon>Basidiomycota</taxon>
        <taxon>Agaricomycotina</taxon>
        <taxon>Agaricomycetes</taxon>
        <taxon>Polyporales</taxon>
        <taxon>Polyporaceae</taxon>
        <taxon>Ganoderma</taxon>
    </lineage>
</organism>
<evidence type="ECO:0000256" key="3">
    <source>
        <dbReference type="ARBA" id="ARBA00022833"/>
    </source>
</evidence>
<protein>
    <recommendedName>
        <fullName evidence="7">RING-type domain-containing protein</fullName>
    </recommendedName>
</protein>
<keyword evidence="3" id="KW-0862">Zinc</keyword>
<keyword evidence="1" id="KW-0479">Metal-binding</keyword>
<dbReference type="AlphaFoldDB" id="A0A2G8SUI5"/>
<feature type="compositionally biased region" description="Acidic residues" evidence="6">
    <location>
        <begin position="270"/>
        <end position="283"/>
    </location>
</feature>
<proteinExistence type="predicted"/>
<feature type="domain" description="RING-type" evidence="7">
    <location>
        <begin position="182"/>
        <end position="230"/>
    </location>
</feature>
<feature type="region of interest" description="Disordered" evidence="6">
    <location>
        <begin position="264"/>
        <end position="283"/>
    </location>
</feature>
<dbReference type="InterPro" id="IPR001841">
    <property type="entry name" value="Znf_RING"/>
</dbReference>
<dbReference type="SUPFAM" id="SSF57850">
    <property type="entry name" value="RING/U-box"/>
    <property type="match status" value="1"/>
</dbReference>
<evidence type="ECO:0000256" key="4">
    <source>
        <dbReference type="PROSITE-ProRule" id="PRU00175"/>
    </source>
</evidence>
<evidence type="ECO:0000256" key="5">
    <source>
        <dbReference type="SAM" id="Coils"/>
    </source>
</evidence>
<sequence length="408" mass="45687">MGPTTRSASRPKASSSKSTLDHDQSAHATNEPPPAESDLEDSKHTTLEGLLKGAFKEAKRIERENASLRKKVAALEDKLSKLEDSDNAPLRPKRTLRTSTSVAGLQGEVHKLKSQVQQLQKSKQKYRKKVHDLSLRELKSEANELVEDAEFEVGDSAYQMRKLLWSFHDLMVANSLEEGEECPICMESLKPKECRSMPCQHMFCNDCLSQLRPIPGGDRDTESISCPQCRELCQRDELELVEYTASEQWDALLEVAKQWARMDTRREADTSEEEDEEEFLDDGENEISTTASEHMLAPFNPLETSPEPEQADGSVPQAEPQISPSRLRRRTVVETPRTSSEPEPEAEAQGSNGVPQQEAEGQDPEPEQSGTPPPQAGPSSQPYSQTPRKAKRKMLEELAAARSKKRRI</sequence>
<gene>
    <name evidence="8" type="ORF">GSI_01130</name>
</gene>
<keyword evidence="2 4" id="KW-0863">Zinc-finger</keyword>
<evidence type="ECO:0000256" key="1">
    <source>
        <dbReference type="ARBA" id="ARBA00022723"/>
    </source>
</evidence>
<dbReference type="Proteomes" id="UP000230002">
    <property type="component" value="Unassembled WGS sequence"/>
</dbReference>
<dbReference type="InterPro" id="IPR017907">
    <property type="entry name" value="Znf_RING_CS"/>
</dbReference>
<accession>A0A2G8SUI5</accession>
<evidence type="ECO:0000259" key="7">
    <source>
        <dbReference type="PROSITE" id="PS50089"/>
    </source>
</evidence>
<dbReference type="PROSITE" id="PS50089">
    <property type="entry name" value="ZF_RING_2"/>
    <property type="match status" value="1"/>
</dbReference>
<feature type="compositionally biased region" description="Low complexity" evidence="6">
    <location>
        <begin position="1"/>
        <end position="18"/>
    </location>
</feature>
<dbReference type="Gene3D" id="3.30.40.10">
    <property type="entry name" value="Zinc/RING finger domain, C3HC4 (zinc finger)"/>
    <property type="match status" value="1"/>
</dbReference>
<dbReference type="Pfam" id="PF14634">
    <property type="entry name" value="zf-RING_5"/>
    <property type="match status" value="1"/>
</dbReference>
<reference evidence="8 9" key="1">
    <citation type="journal article" date="2015" name="Sci. Rep.">
        <title>Chromosome-level genome map provides insights into diverse defense mechanisms in the medicinal fungus Ganoderma sinense.</title>
        <authorList>
            <person name="Zhu Y."/>
            <person name="Xu J."/>
            <person name="Sun C."/>
            <person name="Zhou S."/>
            <person name="Xu H."/>
            <person name="Nelson D.R."/>
            <person name="Qian J."/>
            <person name="Song J."/>
            <person name="Luo H."/>
            <person name="Xiang L."/>
            <person name="Li Y."/>
            <person name="Xu Z."/>
            <person name="Ji A."/>
            <person name="Wang L."/>
            <person name="Lu S."/>
            <person name="Hayward A."/>
            <person name="Sun W."/>
            <person name="Li X."/>
            <person name="Schwartz D.C."/>
            <person name="Wang Y."/>
            <person name="Chen S."/>
        </authorList>
    </citation>
    <scope>NUCLEOTIDE SEQUENCE [LARGE SCALE GENOMIC DNA]</scope>
    <source>
        <strain evidence="8 9">ZZ0214-1</strain>
    </source>
</reference>
<evidence type="ECO:0000313" key="8">
    <source>
        <dbReference type="EMBL" id="PIL37436.1"/>
    </source>
</evidence>
<dbReference type="CDD" id="cd16449">
    <property type="entry name" value="RING-HC"/>
    <property type="match status" value="1"/>
</dbReference>
<dbReference type="SMART" id="SM00184">
    <property type="entry name" value="RING"/>
    <property type="match status" value="1"/>
</dbReference>
<feature type="region of interest" description="Disordered" evidence="6">
    <location>
        <begin position="1"/>
        <end position="45"/>
    </location>
</feature>
<feature type="region of interest" description="Disordered" evidence="6">
    <location>
        <begin position="298"/>
        <end position="408"/>
    </location>
</feature>
<dbReference type="InterPro" id="IPR013083">
    <property type="entry name" value="Znf_RING/FYVE/PHD"/>
</dbReference>
<keyword evidence="5" id="KW-0175">Coiled coil</keyword>
<name>A0A2G8SUI5_9APHY</name>
<evidence type="ECO:0000256" key="2">
    <source>
        <dbReference type="ARBA" id="ARBA00022771"/>
    </source>
</evidence>
<evidence type="ECO:0000256" key="6">
    <source>
        <dbReference type="SAM" id="MobiDB-lite"/>
    </source>
</evidence>
<comment type="caution">
    <text evidence="8">The sequence shown here is derived from an EMBL/GenBank/DDBJ whole genome shotgun (WGS) entry which is preliminary data.</text>
</comment>
<evidence type="ECO:0000313" key="9">
    <source>
        <dbReference type="Proteomes" id="UP000230002"/>
    </source>
</evidence>
<dbReference type="STRING" id="1077348.A0A2G8SUI5"/>
<feature type="compositionally biased region" description="Polar residues" evidence="6">
    <location>
        <begin position="377"/>
        <end position="387"/>
    </location>
</feature>
<dbReference type="OrthoDB" id="1923159at2759"/>
<keyword evidence="9" id="KW-1185">Reference proteome</keyword>
<dbReference type="GO" id="GO:0008270">
    <property type="term" value="F:zinc ion binding"/>
    <property type="evidence" value="ECO:0007669"/>
    <property type="project" value="UniProtKB-KW"/>
</dbReference>
<dbReference type="PROSITE" id="PS00518">
    <property type="entry name" value="ZF_RING_1"/>
    <property type="match status" value="1"/>
</dbReference>
<dbReference type="EMBL" id="AYKW01000001">
    <property type="protein sequence ID" value="PIL37436.1"/>
    <property type="molecule type" value="Genomic_DNA"/>
</dbReference>
<feature type="coiled-coil region" evidence="5">
    <location>
        <begin position="51"/>
        <end position="136"/>
    </location>
</feature>